<dbReference type="EMBL" id="BSBI01000003">
    <property type="protein sequence ID" value="GLF94403.1"/>
    <property type="molecule type" value="Genomic_DNA"/>
</dbReference>
<dbReference type="Proteomes" id="UP001291653">
    <property type="component" value="Unassembled WGS sequence"/>
</dbReference>
<gene>
    <name evidence="1" type="ORF">SYYSPA8_08920</name>
</gene>
<name>A0ABQ5NW70_9ACTN</name>
<protein>
    <submittedName>
        <fullName evidence="1">Uncharacterized protein</fullName>
    </submittedName>
</protein>
<evidence type="ECO:0000313" key="2">
    <source>
        <dbReference type="Proteomes" id="UP001291653"/>
    </source>
</evidence>
<comment type="caution">
    <text evidence="1">The sequence shown here is derived from an EMBL/GenBank/DDBJ whole genome shotgun (WGS) entry which is preliminary data.</text>
</comment>
<reference evidence="1 2" key="1">
    <citation type="submission" date="2022-10" db="EMBL/GenBank/DDBJ databases">
        <title>Draft genome sequence of Streptomyces sp. YSPA8.</title>
        <authorList>
            <person name="Moriuchi R."/>
            <person name="Dohra H."/>
            <person name="Yamamura H."/>
            <person name="Kodani S."/>
        </authorList>
    </citation>
    <scope>NUCLEOTIDE SEQUENCE [LARGE SCALE GENOMIC DNA]</scope>
    <source>
        <strain evidence="1 2">YSPA8</strain>
    </source>
</reference>
<dbReference type="RefSeq" id="WP_323446493.1">
    <property type="nucleotide sequence ID" value="NZ_BSBI01000003.1"/>
</dbReference>
<organism evidence="1 2">
    <name type="scientific">Streptomyces yaizuensis</name>
    <dbReference type="NCBI Taxonomy" id="2989713"/>
    <lineage>
        <taxon>Bacteria</taxon>
        <taxon>Bacillati</taxon>
        <taxon>Actinomycetota</taxon>
        <taxon>Actinomycetes</taxon>
        <taxon>Kitasatosporales</taxon>
        <taxon>Streptomycetaceae</taxon>
        <taxon>Streptomyces</taxon>
    </lineage>
</organism>
<sequence length="49" mass="5235">MNEMQEFLADLLAAVQADPPSVAAGIQDRVRAARSGDDIVMMGGWTEEA</sequence>
<keyword evidence="2" id="KW-1185">Reference proteome</keyword>
<proteinExistence type="predicted"/>
<accession>A0ABQ5NW70</accession>
<evidence type="ECO:0000313" key="1">
    <source>
        <dbReference type="EMBL" id="GLF94403.1"/>
    </source>
</evidence>